<organism evidence="1 2">
    <name type="scientific">Bradyrhizobium erythrophlei</name>
    <dbReference type="NCBI Taxonomy" id="1437360"/>
    <lineage>
        <taxon>Bacteria</taxon>
        <taxon>Pseudomonadati</taxon>
        <taxon>Pseudomonadota</taxon>
        <taxon>Alphaproteobacteria</taxon>
        <taxon>Hyphomicrobiales</taxon>
        <taxon>Nitrobacteraceae</taxon>
        <taxon>Bradyrhizobium</taxon>
    </lineage>
</organism>
<gene>
    <name evidence="1" type="ORF">SAMN05444169_5591</name>
</gene>
<dbReference type="AlphaFoldDB" id="A0A1M5Q024"/>
<evidence type="ECO:0000313" key="2">
    <source>
        <dbReference type="Proteomes" id="UP000190675"/>
    </source>
</evidence>
<protein>
    <submittedName>
        <fullName evidence="1">Uncharacterized protein</fullName>
    </submittedName>
</protein>
<evidence type="ECO:0000313" key="1">
    <source>
        <dbReference type="EMBL" id="SHH07286.1"/>
    </source>
</evidence>
<reference evidence="1 2" key="1">
    <citation type="submission" date="2016-11" db="EMBL/GenBank/DDBJ databases">
        <authorList>
            <person name="Jaros S."/>
            <person name="Januszkiewicz K."/>
            <person name="Wedrychowicz H."/>
        </authorList>
    </citation>
    <scope>NUCLEOTIDE SEQUENCE [LARGE SCALE GENOMIC DNA]</scope>
    <source>
        <strain evidence="1 2">GAS242</strain>
    </source>
</reference>
<dbReference type="Proteomes" id="UP000190675">
    <property type="component" value="Chromosome I"/>
</dbReference>
<name>A0A1M5Q024_9BRAD</name>
<sequence length="53" mass="5622">MSGAPRGRCQHQGRFTAGIGEVGRGTKWGCPRTMAESAKTVTIVIARPPRILG</sequence>
<dbReference type="EMBL" id="LT670818">
    <property type="protein sequence ID" value="SHH07286.1"/>
    <property type="molecule type" value="Genomic_DNA"/>
</dbReference>
<proteinExistence type="predicted"/>
<accession>A0A1M5Q024</accession>